<evidence type="ECO:0000256" key="1">
    <source>
        <dbReference type="ARBA" id="ARBA00006739"/>
    </source>
</evidence>
<dbReference type="GO" id="GO:0016757">
    <property type="term" value="F:glycosyltransferase activity"/>
    <property type="evidence" value="ECO:0007669"/>
    <property type="project" value="UniProtKB-KW"/>
</dbReference>
<comment type="similarity">
    <text evidence="1">Belongs to the glycosyltransferase 2 family.</text>
</comment>
<protein>
    <submittedName>
        <fullName evidence="5">Glycosyltransferase</fullName>
        <ecNumber evidence="5">2.4.-.-</ecNumber>
    </submittedName>
</protein>
<keyword evidence="6" id="KW-1185">Reference proteome</keyword>
<feature type="domain" description="Glycosyltransferase 2-like" evidence="4">
    <location>
        <begin position="9"/>
        <end position="126"/>
    </location>
</feature>
<evidence type="ECO:0000256" key="2">
    <source>
        <dbReference type="ARBA" id="ARBA00022676"/>
    </source>
</evidence>
<dbReference type="EMBL" id="JAJUOS010000001">
    <property type="protein sequence ID" value="MCE5972040.1"/>
    <property type="molecule type" value="Genomic_DNA"/>
</dbReference>
<keyword evidence="2 5" id="KW-0328">Glycosyltransferase</keyword>
<dbReference type="Gene3D" id="3.90.550.10">
    <property type="entry name" value="Spore Coat Polysaccharide Biosynthesis Protein SpsA, Chain A"/>
    <property type="match status" value="1"/>
</dbReference>
<accession>A0ABS8YRX9</accession>
<dbReference type="Pfam" id="PF00535">
    <property type="entry name" value="Glycos_transf_2"/>
    <property type="match status" value="1"/>
</dbReference>
<name>A0ABS8YRX9_9RHOB</name>
<organism evidence="5 6">
    <name type="scientific">Rhodobacter flavimaris</name>
    <dbReference type="NCBI Taxonomy" id="2907145"/>
    <lineage>
        <taxon>Bacteria</taxon>
        <taxon>Pseudomonadati</taxon>
        <taxon>Pseudomonadota</taxon>
        <taxon>Alphaproteobacteria</taxon>
        <taxon>Rhodobacterales</taxon>
        <taxon>Rhodobacter group</taxon>
        <taxon>Rhodobacter</taxon>
    </lineage>
</organism>
<evidence type="ECO:0000313" key="5">
    <source>
        <dbReference type="EMBL" id="MCE5972040.1"/>
    </source>
</evidence>
<dbReference type="InterPro" id="IPR001173">
    <property type="entry name" value="Glyco_trans_2-like"/>
</dbReference>
<reference evidence="5 6" key="1">
    <citation type="submission" date="2021-12" db="EMBL/GenBank/DDBJ databases">
        <title>Sinirhodobacter sp. WL0062 is a bacterium isolated from seawater.</title>
        <authorList>
            <person name="Wang L."/>
            <person name="He W."/>
            <person name="Zhang D.-F."/>
        </authorList>
    </citation>
    <scope>NUCLEOTIDE SEQUENCE [LARGE SCALE GENOMIC DNA]</scope>
    <source>
        <strain evidence="5 6">WL0062</strain>
    </source>
</reference>
<dbReference type="PANTHER" id="PTHR43630">
    <property type="entry name" value="POLY-BETA-1,6-N-ACETYL-D-GLUCOSAMINE SYNTHASE"/>
    <property type="match status" value="1"/>
</dbReference>
<dbReference type="Proteomes" id="UP001521181">
    <property type="component" value="Unassembled WGS sequence"/>
</dbReference>
<sequence>MTHDPFTLSCLIPAYNEGPRIAQVLGAVADHPLIDEVIVIDDGSSDDTAEIARGFGVRVLTQTPNGGKTRAVVAGIAAARGSHLLLLDADLLGLTPDALTALIEPVRSGAVQATISLRGNAPAPWRLIGLDYISGERVLPRHILAAQLQALTELPRFGLEVFMNRLWLHHRLRLRVVRWPGVASPMKHAKRGWRAGISADLKMMADIFATIPPQEALRQILKLRAASTEAVRG</sequence>
<proteinExistence type="inferred from homology"/>
<comment type="caution">
    <text evidence="5">The sequence shown here is derived from an EMBL/GenBank/DDBJ whole genome shotgun (WGS) entry which is preliminary data.</text>
</comment>
<evidence type="ECO:0000259" key="4">
    <source>
        <dbReference type="Pfam" id="PF00535"/>
    </source>
</evidence>
<dbReference type="InterPro" id="IPR029044">
    <property type="entry name" value="Nucleotide-diphossugar_trans"/>
</dbReference>
<keyword evidence="3 5" id="KW-0808">Transferase</keyword>
<dbReference type="EC" id="2.4.-.-" evidence="5"/>
<dbReference type="RefSeq" id="WP_233675069.1">
    <property type="nucleotide sequence ID" value="NZ_JAJUOS010000001.1"/>
</dbReference>
<dbReference type="PANTHER" id="PTHR43630:SF1">
    <property type="entry name" value="POLY-BETA-1,6-N-ACETYL-D-GLUCOSAMINE SYNTHASE"/>
    <property type="match status" value="1"/>
</dbReference>
<evidence type="ECO:0000313" key="6">
    <source>
        <dbReference type="Proteomes" id="UP001521181"/>
    </source>
</evidence>
<gene>
    <name evidence="5" type="ORF">LZA78_00860</name>
</gene>
<dbReference type="SUPFAM" id="SSF53448">
    <property type="entry name" value="Nucleotide-diphospho-sugar transferases"/>
    <property type="match status" value="1"/>
</dbReference>
<evidence type="ECO:0000256" key="3">
    <source>
        <dbReference type="ARBA" id="ARBA00022679"/>
    </source>
</evidence>